<feature type="compositionally biased region" description="Polar residues" evidence="1">
    <location>
        <begin position="1440"/>
        <end position="1454"/>
    </location>
</feature>
<dbReference type="HOGENOM" id="CLU_251790_0_0_1"/>
<evidence type="ECO:0000256" key="1">
    <source>
        <dbReference type="SAM" id="MobiDB-lite"/>
    </source>
</evidence>
<dbReference type="SUPFAM" id="SSF53167">
    <property type="entry name" value="Purine and uridine phosphorylases"/>
    <property type="match status" value="1"/>
</dbReference>
<evidence type="ECO:0000313" key="3">
    <source>
        <dbReference type="EMBL" id="EXM33293.1"/>
    </source>
</evidence>
<dbReference type="GO" id="GO:0003824">
    <property type="term" value="F:catalytic activity"/>
    <property type="evidence" value="ECO:0007669"/>
    <property type="project" value="InterPro"/>
</dbReference>
<feature type="compositionally biased region" description="Basic and acidic residues" evidence="1">
    <location>
        <begin position="1457"/>
        <end position="1467"/>
    </location>
</feature>
<feature type="region of interest" description="Disordered" evidence="1">
    <location>
        <begin position="1032"/>
        <end position="1052"/>
    </location>
</feature>
<feature type="compositionally biased region" description="Basic and acidic residues" evidence="1">
    <location>
        <begin position="1040"/>
        <end position="1052"/>
    </location>
</feature>
<dbReference type="Gene3D" id="3.40.50.300">
    <property type="entry name" value="P-loop containing nucleotide triphosphate hydrolases"/>
    <property type="match status" value="1"/>
</dbReference>
<organism evidence="3">
    <name type="scientific">Fusarium oxysporum f. sp. vasinfectum 25433</name>
    <dbReference type="NCBI Taxonomy" id="1089449"/>
    <lineage>
        <taxon>Eukaryota</taxon>
        <taxon>Fungi</taxon>
        <taxon>Dikarya</taxon>
        <taxon>Ascomycota</taxon>
        <taxon>Pezizomycotina</taxon>
        <taxon>Sordariomycetes</taxon>
        <taxon>Hypocreomycetidae</taxon>
        <taxon>Hypocreales</taxon>
        <taxon>Nectriaceae</taxon>
        <taxon>Fusarium</taxon>
        <taxon>Fusarium oxysporum species complex</taxon>
    </lineage>
</organism>
<dbReference type="GO" id="GO:0043531">
    <property type="term" value="F:ADP binding"/>
    <property type="evidence" value="ECO:0007669"/>
    <property type="project" value="InterPro"/>
</dbReference>
<dbReference type="Proteomes" id="UP000030701">
    <property type="component" value="Unassembled WGS sequence"/>
</dbReference>
<dbReference type="GO" id="GO:0042981">
    <property type="term" value="P:regulation of apoptotic process"/>
    <property type="evidence" value="ECO:0007669"/>
    <property type="project" value="InterPro"/>
</dbReference>
<dbReference type="GO" id="GO:0009116">
    <property type="term" value="P:nucleoside metabolic process"/>
    <property type="evidence" value="ECO:0007669"/>
    <property type="project" value="InterPro"/>
</dbReference>
<reference evidence="3" key="1">
    <citation type="submission" date="2011-11" db="EMBL/GenBank/DDBJ databases">
        <title>The Genome Sequence of Fusarium oxysporum Cotton.</title>
        <authorList>
            <consortium name="The Broad Institute Genome Sequencing Platform"/>
            <person name="Ma L.-J."/>
            <person name="Gale L.R."/>
            <person name="Schwartz D.C."/>
            <person name="Zhou S."/>
            <person name="Corby-Kistler H."/>
            <person name="Young S.K."/>
            <person name="Zeng Q."/>
            <person name="Gargeya S."/>
            <person name="Fitzgerald M."/>
            <person name="Haas B."/>
            <person name="Abouelleil A."/>
            <person name="Alvarado L."/>
            <person name="Arachchi H.M."/>
            <person name="Berlin A."/>
            <person name="Brown A."/>
            <person name="Chapman S.B."/>
            <person name="Chen Z."/>
            <person name="Dunbar C."/>
            <person name="Freedman E."/>
            <person name="Gearin G."/>
            <person name="Goldberg J."/>
            <person name="Griggs A."/>
            <person name="Gujja S."/>
            <person name="Heiman D."/>
            <person name="Howarth C."/>
            <person name="Larson L."/>
            <person name="Lui A."/>
            <person name="MacDonald P.J.P."/>
            <person name="Montmayeur A."/>
            <person name="Murphy C."/>
            <person name="Neiman D."/>
            <person name="Pearson M."/>
            <person name="Priest M."/>
            <person name="Roberts A."/>
            <person name="Saif S."/>
            <person name="Shea T."/>
            <person name="Shenoy N."/>
            <person name="Sisk P."/>
            <person name="Stolte C."/>
            <person name="Sykes S."/>
            <person name="Wortman J."/>
            <person name="Nusbaum C."/>
            <person name="Birren B."/>
        </authorList>
    </citation>
    <scope>NUCLEOTIDE SEQUENCE [LARGE SCALE GENOMIC DNA]</scope>
    <source>
        <strain evidence="3">25433</strain>
    </source>
</reference>
<dbReference type="Gene3D" id="3.40.50.1580">
    <property type="entry name" value="Nucleoside phosphorylase domain"/>
    <property type="match status" value="1"/>
</dbReference>
<dbReference type="InterPro" id="IPR035994">
    <property type="entry name" value="Nucleoside_phosphorylase_sf"/>
</dbReference>
<accession>X0M5A3</accession>
<sequence length="1467" mass="164049">MRELDAALYTIAWIAPLEIEAQAARHMLDNRHDGRFPISRGDDYVFLAGDINGHNIVIATLPPGQEYGTGSAAALASQIKKFFTNLWFGLLVGVAAGLPNLRKIPPMDIRLGDVLVGLSEGDSAGLVAYDLGKETSEGFQLLRFGQVLANTETVVRSAIGNIKIRAPGDTDVFLPFYERIKDKEHSRGTFADPGQEKDIFYDISDDGVDSPVQRMQRPTDRRTRVWYGSIGSGEKLTKSTLKRNEIRDRYGVIGLEMEAAGTMNRIPVGVIRGVCDYADQHKNKEWQPYAAAMAAAYTKAVIYELGLGKVMPSSSMMNGAKHALCGTILCDLPPTTDRFFGRETELLEMVKCLEATTQRRGVVLCGISGSGKTQLAREYVAQRSGSFSAILWIDASSEESIEESFSSCSSRIHENNPEFRARRESTPPRQLVLEWLRTTPEKNWLTVIDNANGPIPNKRLLGPFQDINHGSLCVISTNQVTARALRLKHILIEHLDARASQSLLLWRAYENDTEYEEDVSNAAWHAAKLLGGFPLALELAGVLHHRGITALDEFAETFTNDYPELAQFEIDSGVWIWTRNGAIDSLFSMLDSLYASILIKSTDSALLVTFCSIYGPFAIPISLVYNLELIEVEDTENQGPWKQLQTLVQSKIKLNMPIDELNKVFLATKKQASDHTLLSFSLHASICQWRLATMEDRDVWIIQATYSLSKHILSLHDKCDAFRFFNLFNRCLNLLWNHINAHHIDIHGKFAEAYFTICLCGGDVYLAMGKSEIARTLFTSAIDYIRSSSLSDPDDKILLQLLCGLAKSCENTREFEMAEEALLSASTISERLNGHMNDQTVSLVSRLKAVRDHMLTELENRKRALVACTGPKLAPAVNSDTKSSMEFENEELYRQMIEKISARGGLDSLASSSGSTTATTLPNLAWELRFSHPILVFSLQDDGNDLSGFPDAFPITIRGSMNIMAYENIDIKSIHIQIDVSGMSAWNVEGRRKGKQLFGDGADFTTWNLKLCGSNITSGGRFGDNCNFRLDNENSQENTRQPESDGVAKPDHIPFPPGSYSYPFESTVDCTLHHAKKLFHEDTNWTVSVVMEFPDSNPHIPLMKELPVIQIPRQLRVRRTATNQSLRQQSEGISFCVDLPYKISPIGGRIPITVTLGPVNNDLRAEYLTYTIVQRGKRWTQDRATQKTDEQKLVLLERFILEESTRVGDDDSSEQYEEEAAFSCESDESCKTLFVKGYLPNLDPDEPVSISDDLMLPTCKQMKAGWLVGQEPLELTCSTPFIELNHFIQVTVGGSRLDSDQSESRILETIEEIPITIIDCRITHRSDLLVDSMAHESSPTNNRTATCGCPDADIYEECLSWDKTPPTNRPINATLLTETSLYIREVHGGSEDDVRHKNTRLEEAWSQPIQGPSKPQHWEVFRDISRNSSMSEHSIDEQTSDLNTAEDTLQSFGFTTDPRDEPPPYSD</sequence>
<feature type="domain" description="Apoptosis regulator Bcl-2 family BH4" evidence="2">
    <location>
        <begin position="1160"/>
        <end position="1179"/>
    </location>
</feature>
<dbReference type="OrthoDB" id="1658288at2759"/>
<proteinExistence type="predicted"/>
<dbReference type="InterPro" id="IPR053137">
    <property type="entry name" value="NLR-like"/>
</dbReference>
<feature type="region of interest" description="Disordered" evidence="1">
    <location>
        <begin position="1429"/>
        <end position="1467"/>
    </location>
</feature>
<dbReference type="InterPro" id="IPR003093">
    <property type="entry name" value="Bcl2_BH4"/>
</dbReference>
<dbReference type="InterPro" id="IPR027417">
    <property type="entry name" value="P-loop_NTPase"/>
</dbReference>
<dbReference type="PANTHER" id="PTHR46082">
    <property type="entry name" value="ATP/GTP-BINDING PROTEIN-RELATED"/>
    <property type="match status" value="1"/>
</dbReference>
<dbReference type="SUPFAM" id="SSF52540">
    <property type="entry name" value="P-loop containing nucleoside triphosphate hydrolases"/>
    <property type="match status" value="1"/>
</dbReference>
<gene>
    <name evidence="3" type="ORF">FOTG_01982</name>
</gene>
<protein>
    <recommendedName>
        <fullName evidence="2">Apoptosis regulator Bcl-2 family BH4 domain-containing protein</fullName>
    </recommendedName>
</protein>
<name>X0M5A3_FUSOX</name>
<reference evidence="3" key="2">
    <citation type="submission" date="2012-05" db="EMBL/GenBank/DDBJ databases">
        <title>The Genome Annotation of Fusarium oxysporum Cotton.</title>
        <authorList>
            <consortium name="The Broad Institute Genomics Platform"/>
            <person name="Ma L.-J."/>
            <person name="Corby-Kistler H."/>
            <person name="Broz K."/>
            <person name="Gale L.R."/>
            <person name="Jonkers W."/>
            <person name="O'Donnell K."/>
            <person name="Ploetz R."/>
            <person name="Steinberg C."/>
            <person name="Schwartz D.C."/>
            <person name="VanEtten H."/>
            <person name="Zhou S."/>
            <person name="Young S.K."/>
            <person name="Zeng Q."/>
            <person name="Gargeya S."/>
            <person name="Fitzgerald M."/>
            <person name="Abouelleil A."/>
            <person name="Alvarado L."/>
            <person name="Chapman S.B."/>
            <person name="Gainer-Dewar J."/>
            <person name="Goldberg J."/>
            <person name="Griggs A."/>
            <person name="Gujja S."/>
            <person name="Hansen M."/>
            <person name="Howarth C."/>
            <person name="Imamovic A."/>
            <person name="Ireland A."/>
            <person name="Larimer J."/>
            <person name="McCowan C."/>
            <person name="Murphy C."/>
            <person name="Pearson M."/>
            <person name="Poon T.W."/>
            <person name="Priest M."/>
            <person name="Roberts A."/>
            <person name="Saif S."/>
            <person name="Shea T."/>
            <person name="Sykes S."/>
            <person name="Wortman J."/>
            <person name="Nusbaum C."/>
            <person name="Birren B."/>
        </authorList>
    </citation>
    <scope>NUCLEOTIDE SEQUENCE</scope>
    <source>
        <strain evidence="3">25433</strain>
    </source>
</reference>
<evidence type="ECO:0000259" key="2">
    <source>
        <dbReference type="PROSITE" id="PS50063"/>
    </source>
</evidence>
<dbReference type="PROSITE" id="PS50063">
    <property type="entry name" value="BH4_2"/>
    <property type="match status" value="1"/>
</dbReference>
<dbReference type="PANTHER" id="PTHR46082:SF11">
    <property type="entry name" value="AAA+ ATPASE DOMAIN-CONTAINING PROTEIN-RELATED"/>
    <property type="match status" value="1"/>
</dbReference>
<dbReference type="EMBL" id="JH657920">
    <property type="protein sequence ID" value="EXM33293.1"/>
    <property type="molecule type" value="Genomic_DNA"/>
</dbReference>